<evidence type="ECO:0000259" key="8">
    <source>
        <dbReference type="Pfam" id="PF06271"/>
    </source>
</evidence>
<dbReference type="eggNOG" id="COG1714">
    <property type="taxonomic scope" value="Bacteria"/>
</dbReference>
<dbReference type="OrthoDB" id="8612316at2"/>
<dbReference type="PATRIC" id="fig|1217715.3.peg.2273"/>
<evidence type="ECO:0000256" key="6">
    <source>
        <dbReference type="SAM" id="MobiDB-lite"/>
    </source>
</evidence>
<evidence type="ECO:0000256" key="1">
    <source>
        <dbReference type="ARBA" id="ARBA00004651"/>
    </source>
</evidence>
<dbReference type="Pfam" id="PF06271">
    <property type="entry name" value="RDD"/>
    <property type="match status" value="1"/>
</dbReference>
<dbReference type="Proteomes" id="UP000013086">
    <property type="component" value="Unassembled WGS sequence"/>
</dbReference>
<name>N8QDT0_9GAMM</name>
<keyword evidence="2" id="KW-1003">Cell membrane</keyword>
<evidence type="ECO:0000313" key="10">
    <source>
        <dbReference type="EMBL" id="ENU19464.1"/>
    </source>
</evidence>
<dbReference type="InterPro" id="IPR010432">
    <property type="entry name" value="RDD"/>
</dbReference>
<evidence type="ECO:0000313" key="11">
    <source>
        <dbReference type="Proteomes" id="UP000013086"/>
    </source>
</evidence>
<keyword evidence="5 7" id="KW-0472">Membrane</keyword>
<dbReference type="PANTHER" id="PTHR36115:SF6">
    <property type="entry name" value="PROLINE-RICH ANTIGEN HOMOLOG"/>
    <property type="match status" value="1"/>
</dbReference>
<evidence type="ECO:0000259" key="9">
    <source>
        <dbReference type="Pfam" id="PF14237"/>
    </source>
</evidence>
<feature type="domain" description="GYF" evidence="9">
    <location>
        <begin position="4"/>
        <end position="49"/>
    </location>
</feature>
<dbReference type="GO" id="GO:0005886">
    <property type="term" value="C:plasma membrane"/>
    <property type="evidence" value="ECO:0007669"/>
    <property type="project" value="UniProtKB-SubCell"/>
</dbReference>
<dbReference type="RefSeq" id="WP_004648836.1">
    <property type="nucleotide sequence ID" value="NZ_KB849164.1"/>
</dbReference>
<evidence type="ECO:0000256" key="3">
    <source>
        <dbReference type="ARBA" id="ARBA00022692"/>
    </source>
</evidence>
<dbReference type="AlphaFoldDB" id="N8QDT0"/>
<evidence type="ECO:0008006" key="12">
    <source>
        <dbReference type="Google" id="ProtNLM"/>
    </source>
</evidence>
<proteinExistence type="predicted"/>
<dbReference type="Pfam" id="PF14237">
    <property type="entry name" value="GYF_2"/>
    <property type="match status" value="1"/>
</dbReference>
<dbReference type="PANTHER" id="PTHR36115">
    <property type="entry name" value="PROLINE-RICH ANTIGEN HOMOLOG-RELATED"/>
    <property type="match status" value="1"/>
</dbReference>
<feature type="region of interest" description="Disordered" evidence="6">
    <location>
        <begin position="66"/>
        <end position="90"/>
    </location>
</feature>
<dbReference type="InterPro" id="IPR025640">
    <property type="entry name" value="GYF_2"/>
</dbReference>
<organism evidence="10 11">
    <name type="scientific">Acinetobacter bohemicus ANC 3994</name>
    <dbReference type="NCBI Taxonomy" id="1217715"/>
    <lineage>
        <taxon>Bacteria</taxon>
        <taxon>Pseudomonadati</taxon>
        <taxon>Pseudomonadota</taxon>
        <taxon>Gammaproteobacteria</taxon>
        <taxon>Moraxellales</taxon>
        <taxon>Moraxellaceae</taxon>
        <taxon>Acinetobacter</taxon>
    </lineage>
</organism>
<keyword evidence="3 7" id="KW-0812">Transmembrane</keyword>
<sequence>MQIYLARDNQQAGPYTLEQLNQMLASQQVMLTDLAWHQGMPEWKALGELTKGKLVYEPVGYTAPTPFPEQTPLKNSSMGKAQSGKKPTQNSELASITTRILAKIIDLLLWLPAAAIPSFFLKPDQFNQLSDIQQKMQSADTSTQAVQLQQELFTLIPIEAWQTMFVYIIIMLGIQAFMLAKSGQSIGKKLTKIKIVDAENGEKVSLMRVFTLRSFIFIILNMLFMPLITIIDHVFALSEKRQTLHDKLARTKVIKQ</sequence>
<gene>
    <name evidence="10" type="ORF">F994_02323</name>
</gene>
<comment type="caution">
    <text evidence="10">The sequence shown here is derived from an EMBL/GenBank/DDBJ whole genome shotgun (WGS) entry which is preliminary data.</text>
</comment>
<dbReference type="EMBL" id="APOH01000015">
    <property type="protein sequence ID" value="ENU19464.1"/>
    <property type="molecule type" value="Genomic_DNA"/>
</dbReference>
<protein>
    <recommendedName>
        <fullName evidence="12">RDD domain-containing protein</fullName>
    </recommendedName>
</protein>
<feature type="domain" description="RDD" evidence="8">
    <location>
        <begin position="93"/>
        <end position="249"/>
    </location>
</feature>
<keyword evidence="4 7" id="KW-1133">Transmembrane helix</keyword>
<evidence type="ECO:0000256" key="5">
    <source>
        <dbReference type="ARBA" id="ARBA00023136"/>
    </source>
</evidence>
<evidence type="ECO:0000256" key="2">
    <source>
        <dbReference type="ARBA" id="ARBA00022475"/>
    </source>
</evidence>
<feature type="transmembrane region" description="Helical" evidence="7">
    <location>
        <begin position="160"/>
        <end position="180"/>
    </location>
</feature>
<reference evidence="10 11" key="1">
    <citation type="submission" date="2013-02" db="EMBL/GenBank/DDBJ databases">
        <title>The Genome Sequence of Acinetobacter sp. ANC 3994.</title>
        <authorList>
            <consortium name="The Broad Institute Genome Sequencing Platform"/>
            <consortium name="The Broad Institute Genome Sequencing Center for Infectious Disease"/>
            <person name="Cerqueira G."/>
            <person name="Feldgarden M."/>
            <person name="Courvalin P."/>
            <person name="Perichon B."/>
            <person name="Grillot-Courvalin C."/>
            <person name="Clermont D."/>
            <person name="Rocha E."/>
            <person name="Yoon E.-J."/>
            <person name="Nemec A."/>
            <person name="Walker B."/>
            <person name="Young S.K."/>
            <person name="Zeng Q."/>
            <person name="Gargeya S."/>
            <person name="Fitzgerald M."/>
            <person name="Haas B."/>
            <person name="Abouelleil A."/>
            <person name="Alvarado L."/>
            <person name="Arachchi H.M."/>
            <person name="Berlin A.M."/>
            <person name="Chapman S.B."/>
            <person name="Dewar J."/>
            <person name="Goldberg J."/>
            <person name="Griggs A."/>
            <person name="Gujja S."/>
            <person name="Hansen M."/>
            <person name="Howarth C."/>
            <person name="Imamovic A."/>
            <person name="Larimer J."/>
            <person name="McCowan C."/>
            <person name="Murphy C."/>
            <person name="Neiman D."/>
            <person name="Pearson M."/>
            <person name="Priest M."/>
            <person name="Roberts A."/>
            <person name="Saif S."/>
            <person name="Shea T."/>
            <person name="Sisk P."/>
            <person name="Sykes S."/>
            <person name="Wortman J."/>
            <person name="Nusbaum C."/>
            <person name="Birren B."/>
        </authorList>
    </citation>
    <scope>NUCLEOTIDE SEQUENCE [LARGE SCALE GENOMIC DNA]</scope>
    <source>
        <strain evidence="10 11">ANC 3994</strain>
    </source>
</reference>
<evidence type="ECO:0000256" key="7">
    <source>
        <dbReference type="SAM" id="Phobius"/>
    </source>
</evidence>
<feature type="compositionally biased region" description="Polar residues" evidence="6">
    <location>
        <begin position="72"/>
        <end position="90"/>
    </location>
</feature>
<evidence type="ECO:0000256" key="4">
    <source>
        <dbReference type="ARBA" id="ARBA00022989"/>
    </source>
</evidence>
<feature type="transmembrane region" description="Helical" evidence="7">
    <location>
        <begin position="215"/>
        <end position="236"/>
    </location>
</feature>
<comment type="subcellular location">
    <subcellularLocation>
        <location evidence="1">Cell membrane</location>
        <topology evidence="1">Multi-pass membrane protein</topology>
    </subcellularLocation>
</comment>
<dbReference type="HOGENOM" id="CLU_053152_0_0_6"/>
<accession>N8QDT0</accession>
<dbReference type="InterPro" id="IPR051791">
    <property type="entry name" value="Pra-immunoreactive"/>
</dbReference>